<protein>
    <submittedName>
        <fullName evidence="2">Uncharacterized protein</fullName>
    </submittedName>
</protein>
<dbReference type="AlphaFoldDB" id="A0A5B0N2I6"/>
<accession>A0A5B0N2I6</accession>
<feature type="signal peptide" evidence="1">
    <location>
        <begin position="1"/>
        <end position="21"/>
    </location>
</feature>
<dbReference type="EMBL" id="VDEP01000438">
    <property type="protein sequence ID" value="KAA1083451.1"/>
    <property type="molecule type" value="Genomic_DNA"/>
</dbReference>
<gene>
    <name evidence="3" type="ORF">PGT21_008761</name>
    <name evidence="2" type="ORF">PGTUg99_033781</name>
</gene>
<proteinExistence type="predicted"/>
<evidence type="ECO:0000313" key="3">
    <source>
        <dbReference type="EMBL" id="KAA1094069.1"/>
    </source>
</evidence>
<keyword evidence="4" id="KW-1185">Reference proteome</keyword>
<dbReference type="Proteomes" id="UP000324748">
    <property type="component" value="Unassembled WGS sequence"/>
</dbReference>
<dbReference type="Proteomes" id="UP000325313">
    <property type="component" value="Unassembled WGS sequence"/>
</dbReference>
<keyword evidence="1" id="KW-0732">Signal</keyword>
<dbReference type="EMBL" id="VSWC01000079">
    <property type="protein sequence ID" value="KAA1094069.1"/>
    <property type="molecule type" value="Genomic_DNA"/>
</dbReference>
<organism evidence="2 5">
    <name type="scientific">Puccinia graminis f. sp. tritici</name>
    <dbReference type="NCBI Taxonomy" id="56615"/>
    <lineage>
        <taxon>Eukaryota</taxon>
        <taxon>Fungi</taxon>
        <taxon>Dikarya</taxon>
        <taxon>Basidiomycota</taxon>
        <taxon>Pucciniomycotina</taxon>
        <taxon>Pucciniomycetes</taxon>
        <taxon>Pucciniales</taxon>
        <taxon>Pucciniaceae</taxon>
        <taxon>Puccinia</taxon>
    </lineage>
</organism>
<evidence type="ECO:0000313" key="2">
    <source>
        <dbReference type="EMBL" id="KAA1083451.1"/>
    </source>
</evidence>
<evidence type="ECO:0000256" key="1">
    <source>
        <dbReference type="SAM" id="SignalP"/>
    </source>
</evidence>
<evidence type="ECO:0000313" key="5">
    <source>
        <dbReference type="Proteomes" id="UP000325313"/>
    </source>
</evidence>
<feature type="chain" id="PRO_5036137363" evidence="1">
    <location>
        <begin position="22"/>
        <end position="286"/>
    </location>
</feature>
<dbReference type="OrthoDB" id="2508735at2759"/>
<evidence type="ECO:0000313" key="4">
    <source>
        <dbReference type="Proteomes" id="UP000324748"/>
    </source>
</evidence>
<comment type="caution">
    <text evidence="2">The sequence shown here is derived from an EMBL/GenBank/DDBJ whole genome shotgun (WGS) entry which is preliminary data.</text>
</comment>
<sequence>MRFSCYIFLVVLPFLILQHSAVRVIKQPLLAPIVEHGMQGSLSVDSASAGHTLDSPIIGSLQPSPKLCGILDVFRDWLSSRSDATMSRESHEMDAEVDPVVDGAIILQIANEGLDDLIENPQKLQALKARDNSFATVGHDRHEFIRVQNHKAFDLIPAIFELRASSLHHSADVQKTSQAMLVDPALPRLPEEFFEIIKRIDKLCAIIFPRGGQEPAYGSEEAHEDLVGPRIEDFRIQFRCAFHARFSKENQFWNVKETTPELMDLSAQLPLIQERLAHISHLSLCN</sequence>
<reference evidence="4 5" key="1">
    <citation type="submission" date="2019-05" db="EMBL/GenBank/DDBJ databases">
        <title>Emergence of the Ug99 lineage of the wheat stem rust pathogen through somatic hybridization.</title>
        <authorList>
            <person name="Li F."/>
            <person name="Upadhyaya N.M."/>
            <person name="Sperschneider J."/>
            <person name="Matny O."/>
            <person name="Nguyen-Phuc H."/>
            <person name="Mago R."/>
            <person name="Raley C."/>
            <person name="Miller M.E."/>
            <person name="Silverstein K.A.T."/>
            <person name="Henningsen E."/>
            <person name="Hirsch C.D."/>
            <person name="Visser B."/>
            <person name="Pretorius Z.A."/>
            <person name="Steffenson B.J."/>
            <person name="Schwessinger B."/>
            <person name="Dodds P.N."/>
            <person name="Figueroa M."/>
        </authorList>
    </citation>
    <scope>NUCLEOTIDE SEQUENCE [LARGE SCALE GENOMIC DNA]</scope>
    <source>
        <strain evidence="3">21-0</strain>
        <strain evidence="2 5">Ug99</strain>
    </source>
</reference>
<name>A0A5B0N2I6_PUCGR</name>